<protein>
    <submittedName>
        <fullName evidence="3">AmiB activator</fullName>
    </submittedName>
</protein>
<dbReference type="RefSeq" id="WP_055259538.1">
    <property type="nucleotide sequence ID" value="NZ_CABIXL010000005.1"/>
</dbReference>
<dbReference type="Pfam" id="PF01551">
    <property type="entry name" value="Peptidase_M23"/>
    <property type="match status" value="1"/>
</dbReference>
<comment type="caution">
    <text evidence="3">The sequence shown here is derived from an EMBL/GenBank/DDBJ whole genome shotgun (WGS) entry which is preliminary data.</text>
</comment>
<accession>A0ABP2AR36</accession>
<reference evidence="3 4" key="1">
    <citation type="submission" date="2015-09" db="EMBL/GenBank/DDBJ databases">
        <authorList>
            <consortium name="Pathogen Informatics"/>
            <person name="Wu L."/>
            <person name="Ma J."/>
        </authorList>
    </citation>
    <scope>NUCLEOTIDE SEQUENCE [LARGE SCALE GENOMIC DNA]</scope>
    <source>
        <strain evidence="3 4">2789STDY5834858</strain>
    </source>
</reference>
<dbReference type="SUPFAM" id="SSF51261">
    <property type="entry name" value="Duplicated hybrid motif"/>
    <property type="match status" value="1"/>
</dbReference>
<dbReference type="PANTHER" id="PTHR21666:SF270">
    <property type="entry name" value="MUREIN HYDROLASE ACTIVATOR ENVC"/>
    <property type="match status" value="1"/>
</dbReference>
<dbReference type="InterPro" id="IPR050570">
    <property type="entry name" value="Cell_wall_metabolism_enzyme"/>
</dbReference>
<proteinExistence type="predicted"/>
<keyword evidence="4" id="KW-1185">Reference proteome</keyword>
<dbReference type="InterPro" id="IPR016047">
    <property type="entry name" value="M23ase_b-sheet_dom"/>
</dbReference>
<feature type="compositionally biased region" description="Polar residues" evidence="1">
    <location>
        <begin position="37"/>
        <end position="49"/>
    </location>
</feature>
<evidence type="ECO:0000256" key="1">
    <source>
        <dbReference type="SAM" id="MobiDB-lite"/>
    </source>
</evidence>
<gene>
    <name evidence="3" type="ORF">ERS852473_01747</name>
</gene>
<feature type="region of interest" description="Disordered" evidence="1">
    <location>
        <begin position="37"/>
        <end position="65"/>
    </location>
</feature>
<dbReference type="InterPro" id="IPR011055">
    <property type="entry name" value="Dup_hybrid_motif"/>
</dbReference>
<name>A0ABP2AR36_SARVE</name>
<organism evidence="3 4">
    <name type="scientific">Sarcina ventriculi</name>
    <name type="common">Clostridium ventriculi</name>
    <dbReference type="NCBI Taxonomy" id="1267"/>
    <lineage>
        <taxon>Bacteria</taxon>
        <taxon>Bacillati</taxon>
        <taxon>Bacillota</taxon>
        <taxon>Clostridia</taxon>
        <taxon>Eubacteriales</taxon>
        <taxon>Clostridiaceae</taxon>
        <taxon>Sarcina</taxon>
    </lineage>
</organism>
<sequence length="247" mass="27174">MTKKSNIKSFLKGKAFYVILFICLCIVGTTAVITTRSSMKGSNKQASNLENKENREIAQNENNLETQYKDAELVEEKTAEDKQEFAVVDGTEDDDTVQTSSNPSELFISPITNGVVTRNYDITPRLNDEKTSAVVYKGVDIESKVGTDVKSIANGKVIDAGKGDSKEGFYVVVQHNDGFISSYGNLAEDLAVAVGDEVTQGSILGKIGNTIQNNPSDRVSEEYLLFHMEKSKEPINPIEYINELKVE</sequence>
<dbReference type="Gene3D" id="2.70.70.10">
    <property type="entry name" value="Glucose Permease (Domain IIA)"/>
    <property type="match status" value="1"/>
</dbReference>
<evidence type="ECO:0000259" key="2">
    <source>
        <dbReference type="Pfam" id="PF01551"/>
    </source>
</evidence>
<feature type="domain" description="M23ase beta-sheet core" evidence="2">
    <location>
        <begin position="136"/>
        <end position="237"/>
    </location>
</feature>
<dbReference type="Proteomes" id="UP000095488">
    <property type="component" value="Unassembled WGS sequence"/>
</dbReference>
<dbReference type="EMBL" id="CYZR01000005">
    <property type="protein sequence ID" value="CUO03876.1"/>
    <property type="molecule type" value="Genomic_DNA"/>
</dbReference>
<evidence type="ECO:0000313" key="4">
    <source>
        <dbReference type="Proteomes" id="UP000095488"/>
    </source>
</evidence>
<evidence type="ECO:0000313" key="3">
    <source>
        <dbReference type="EMBL" id="CUO03876.1"/>
    </source>
</evidence>
<dbReference type="CDD" id="cd12797">
    <property type="entry name" value="M23_peptidase"/>
    <property type="match status" value="1"/>
</dbReference>
<dbReference type="PANTHER" id="PTHR21666">
    <property type="entry name" value="PEPTIDASE-RELATED"/>
    <property type="match status" value="1"/>
</dbReference>